<dbReference type="Proteomes" id="UP000284824">
    <property type="component" value="Unassembled WGS sequence"/>
</dbReference>
<protein>
    <submittedName>
        <fullName evidence="2">Uncharacterized protein</fullName>
    </submittedName>
</protein>
<reference evidence="2 3" key="1">
    <citation type="submission" date="2019-01" db="EMBL/GenBank/DDBJ databases">
        <title>Sequencing the genomes of 1000 actinobacteria strains.</title>
        <authorList>
            <person name="Klenk H.-P."/>
        </authorList>
    </citation>
    <scope>NUCLEOTIDE SEQUENCE [LARGE SCALE GENOMIC DNA]</scope>
    <source>
        <strain evidence="2 3">DSM 43925</strain>
    </source>
</reference>
<dbReference type="RefSeq" id="WP_164903526.1">
    <property type="nucleotide sequence ID" value="NZ_SAUN01000001.1"/>
</dbReference>
<proteinExistence type="predicted"/>
<organism evidence="2 3">
    <name type="scientific">Nonomuraea polychroma</name>
    <dbReference type="NCBI Taxonomy" id="46176"/>
    <lineage>
        <taxon>Bacteria</taxon>
        <taxon>Bacillati</taxon>
        <taxon>Actinomycetota</taxon>
        <taxon>Actinomycetes</taxon>
        <taxon>Streptosporangiales</taxon>
        <taxon>Streptosporangiaceae</taxon>
        <taxon>Nonomuraea</taxon>
    </lineage>
</organism>
<accession>A0A438M035</accession>
<feature type="region of interest" description="Disordered" evidence="1">
    <location>
        <begin position="1"/>
        <end position="20"/>
    </location>
</feature>
<evidence type="ECO:0000256" key="1">
    <source>
        <dbReference type="SAM" id="MobiDB-lite"/>
    </source>
</evidence>
<name>A0A438M035_9ACTN</name>
<sequence>MGKAKRIKNQRRARWSAPAASRTLNSITDIEQAGEEFTAETACRLTYLNDPILGNGQPVSGMGPDGELLVDDSGTVEPIPVVLFEPSRIIVRTDRITGAVLGETRTEAIVGGGFHHLPDSPVWTIQPALGWGVYRTGEGVVLRDASGVIWASGAPALDPAWVSAATSYGYVVAFYGPKLGVRTPPRLSPRAYTTAKRRAEFVQGRAQGLTTVAIVTWHGATEEDLEWVVAEPGSYGQPLPVVFAPAATFRMHGGADLFGLTPLRLHDPLPTTPLPDLIAHISPTDVDLIRPNEPMPTNYVAGVHYGEGLSISWLQAARRLGKVLLLTGPTLPGKSGTDPSQAWRGISAGIVQVETR</sequence>
<comment type="caution">
    <text evidence="2">The sequence shown here is derived from an EMBL/GenBank/DDBJ whole genome shotgun (WGS) entry which is preliminary data.</text>
</comment>
<feature type="compositionally biased region" description="Basic residues" evidence="1">
    <location>
        <begin position="1"/>
        <end position="14"/>
    </location>
</feature>
<gene>
    <name evidence="2" type="ORF">EDD27_1503</name>
</gene>
<dbReference type="AlphaFoldDB" id="A0A438M035"/>
<evidence type="ECO:0000313" key="2">
    <source>
        <dbReference type="EMBL" id="RVX39156.1"/>
    </source>
</evidence>
<dbReference type="EMBL" id="SAUN01000001">
    <property type="protein sequence ID" value="RVX39156.1"/>
    <property type="molecule type" value="Genomic_DNA"/>
</dbReference>
<evidence type="ECO:0000313" key="3">
    <source>
        <dbReference type="Proteomes" id="UP000284824"/>
    </source>
</evidence>
<keyword evidence="3" id="KW-1185">Reference proteome</keyword>